<feature type="domain" description="Calcineurin-like phosphoesterase" evidence="6">
    <location>
        <begin position="14"/>
        <end position="217"/>
    </location>
</feature>
<evidence type="ECO:0000313" key="7">
    <source>
        <dbReference type="EMBL" id="AZL60029.1"/>
    </source>
</evidence>
<evidence type="ECO:0000313" key="8">
    <source>
        <dbReference type="Proteomes" id="UP000282002"/>
    </source>
</evidence>
<evidence type="ECO:0000256" key="2">
    <source>
        <dbReference type="ARBA" id="ARBA00022519"/>
    </source>
</evidence>
<dbReference type="OrthoDB" id="9802481at2"/>
<keyword evidence="1" id="KW-1003">Cell membrane</keyword>
<protein>
    <submittedName>
        <fullName evidence="7">UDP-2,3-diacylglucosamine diphosphatase</fullName>
    </submittedName>
</protein>
<evidence type="ECO:0000256" key="1">
    <source>
        <dbReference type="ARBA" id="ARBA00022475"/>
    </source>
</evidence>
<keyword evidence="8" id="KW-1185">Reference proteome</keyword>
<name>A0A3S8U918_9RHOB</name>
<dbReference type="EMBL" id="CP034328">
    <property type="protein sequence ID" value="AZL60029.1"/>
    <property type="molecule type" value="Genomic_DNA"/>
</dbReference>
<accession>A0A3S8U918</accession>
<dbReference type="CDD" id="cd07398">
    <property type="entry name" value="MPP_YbbF-LpxH"/>
    <property type="match status" value="1"/>
</dbReference>
<dbReference type="Proteomes" id="UP000282002">
    <property type="component" value="Chromosome"/>
</dbReference>
<keyword evidence="5" id="KW-0464">Manganese</keyword>
<dbReference type="InterPro" id="IPR029052">
    <property type="entry name" value="Metallo-depent_PP-like"/>
</dbReference>
<organism evidence="7 8">
    <name type="scientific">Tabrizicola piscis</name>
    <dbReference type="NCBI Taxonomy" id="2494374"/>
    <lineage>
        <taxon>Bacteria</taxon>
        <taxon>Pseudomonadati</taxon>
        <taxon>Pseudomonadota</taxon>
        <taxon>Alphaproteobacteria</taxon>
        <taxon>Rhodobacterales</taxon>
        <taxon>Paracoccaceae</taxon>
        <taxon>Tabrizicola</taxon>
    </lineage>
</organism>
<dbReference type="RefSeq" id="WP_125326224.1">
    <property type="nucleotide sequence ID" value="NZ_CP034328.1"/>
</dbReference>
<dbReference type="GO" id="GO:0016020">
    <property type="term" value="C:membrane"/>
    <property type="evidence" value="ECO:0007669"/>
    <property type="project" value="GOC"/>
</dbReference>
<dbReference type="GO" id="GO:0009245">
    <property type="term" value="P:lipid A biosynthetic process"/>
    <property type="evidence" value="ECO:0007669"/>
    <property type="project" value="TreeGrafter"/>
</dbReference>
<dbReference type="PANTHER" id="PTHR34990">
    <property type="entry name" value="UDP-2,3-DIACYLGLUCOSAMINE HYDROLASE-RELATED"/>
    <property type="match status" value="1"/>
</dbReference>
<dbReference type="GO" id="GO:0008758">
    <property type="term" value="F:UDP-2,3-diacylglucosamine hydrolase activity"/>
    <property type="evidence" value="ECO:0007669"/>
    <property type="project" value="TreeGrafter"/>
</dbReference>
<dbReference type="PANTHER" id="PTHR34990:SF2">
    <property type="entry name" value="BLL8164 PROTEIN"/>
    <property type="match status" value="1"/>
</dbReference>
<dbReference type="Pfam" id="PF00149">
    <property type="entry name" value="Metallophos"/>
    <property type="match status" value="1"/>
</dbReference>
<dbReference type="SUPFAM" id="SSF56300">
    <property type="entry name" value="Metallo-dependent phosphatases"/>
    <property type="match status" value="1"/>
</dbReference>
<dbReference type="Gene3D" id="3.60.21.10">
    <property type="match status" value="1"/>
</dbReference>
<sequence>MVRKPDHHHVRCYRSLFLSDLHLGAPGCRADALLAFLQGHDAKTIYLVGDTFDLWDPLFVTWGATERQIVSLISSRVTSGRRVVCLVGNHDRALLTEQARARPEVAALALEIHREIVHLNGDGTRLLVLHGDVCDARLLRFHIWTRLGSRVDSFLRMAYRSLRGLRPRLDRGVRSPVEALITGLNGMLYRGRGHERRLVALARTFGCDGVICGHFHIAALHDEHGLRYANCGDWTDSCTALAEDWDGSLALIGFPQGADARIGKLAAEVA</sequence>
<evidence type="ECO:0000259" key="6">
    <source>
        <dbReference type="Pfam" id="PF00149"/>
    </source>
</evidence>
<dbReference type="AlphaFoldDB" id="A0A3S8U918"/>
<proteinExistence type="predicted"/>
<evidence type="ECO:0000256" key="3">
    <source>
        <dbReference type="ARBA" id="ARBA00022723"/>
    </source>
</evidence>
<keyword evidence="3" id="KW-0479">Metal-binding</keyword>
<keyword evidence="4" id="KW-0472">Membrane</keyword>
<dbReference type="InterPro" id="IPR004843">
    <property type="entry name" value="Calcineurin-like_PHP"/>
</dbReference>
<reference evidence="7 8" key="1">
    <citation type="submission" date="2018-12" db="EMBL/GenBank/DDBJ databases">
        <title>Complete genome sequencing of Tabrizicola sp. K13M18.</title>
        <authorList>
            <person name="Bae J.-W."/>
        </authorList>
    </citation>
    <scope>NUCLEOTIDE SEQUENCE [LARGE SCALE GENOMIC DNA]</scope>
    <source>
        <strain evidence="7 8">K13M18</strain>
    </source>
</reference>
<keyword evidence="2" id="KW-0997">Cell inner membrane</keyword>
<gene>
    <name evidence="7" type="ORF">EI545_15025</name>
</gene>
<evidence type="ECO:0000256" key="5">
    <source>
        <dbReference type="ARBA" id="ARBA00023211"/>
    </source>
</evidence>
<dbReference type="KEGG" id="taw:EI545_15025"/>
<evidence type="ECO:0000256" key="4">
    <source>
        <dbReference type="ARBA" id="ARBA00023136"/>
    </source>
</evidence>
<dbReference type="InterPro" id="IPR043461">
    <property type="entry name" value="LpxH-like"/>
</dbReference>
<dbReference type="GO" id="GO:0046872">
    <property type="term" value="F:metal ion binding"/>
    <property type="evidence" value="ECO:0007669"/>
    <property type="project" value="UniProtKB-KW"/>
</dbReference>